<comment type="similarity">
    <text evidence="1">Belongs to the bacterial solute-binding protein 1 family.</text>
</comment>
<dbReference type="InterPro" id="IPR006061">
    <property type="entry name" value="SBP_1_CS"/>
</dbReference>
<keyword evidence="4" id="KW-0479">Metal-binding</keyword>
<gene>
    <name evidence="9" type="ORF">GCM10022263_12040</name>
</gene>
<dbReference type="PROSITE" id="PS01037">
    <property type="entry name" value="SBP_BACTERIAL_1"/>
    <property type="match status" value="1"/>
</dbReference>
<name>A0ABP6V0J0_9ACTN</name>
<keyword evidence="7" id="KW-0406">Ion transport</keyword>
<keyword evidence="6" id="KW-0408">Iron</keyword>
<evidence type="ECO:0000313" key="10">
    <source>
        <dbReference type="Proteomes" id="UP001500301"/>
    </source>
</evidence>
<feature type="signal peptide" evidence="8">
    <location>
        <begin position="1"/>
        <end position="23"/>
    </location>
</feature>
<comment type="caution">
    <text evidence="9">The sequence shown here is derived from an EMBL/GenBank/DDBJ whole genome shotgun (WGS) entry which is preliminary data.</text>
</comment>
<dbReference type="PIRSF" id="PIRSF002825">
    <property type="entry name" value="CfbpA"/>
    <property type="match status" value="1"/>
</dbReference>
<dbReference type="EMBL" id="BAABBB010000007">
    <property type="protein sequence ID" value="GAA3525027.1"/>
    <property type="molecule type" value="Genomic_DNA"/>
</dbReference>
<accession>A0ABP6V0J0</accession>
<evidence type="ECO:0000256" key="8">
    <source>
        <dbReference type="SAM" id="SignalP"/>
    </source>
</evidence>
<evidence type="ECO:0000256" key="4">
    <source>
        <dbReference type="ARBA" id="ARBA00022723"/>
    </source>
</evidence>
<evidence type="ECO:0000256" key="2">
    <source>
        <dbReference type="ARBA" id="ARBA00022448"/>
    </source>
</evidence>
<proteinExistence type="inferred from homology"/>
<dbReference type="PANTHER" id="PTHR30006">
    <property type="entry name" value="THIAMINE-BINDING PERIPLASMIC PROTEIN-RELATED"/>
    <property type="match status" value="1"/>
</dbReference>
<keyword evidence="2" id="KW-0813">Transport</keyword>
<dbReference type="RefSeq" id="WP_218233848.1">
    <property type="nucleotide sequence ID" value="NZ_BAABBB010000007.1"/>
</dbReference>
<evidence type="ECO:0000256" key="5">
    <source>
        <dbReference type="ARBA" id="ARBA00022729"/>
    </source>
</evidence>
<organism evidence="9 10">
    <name type="scientific">Nocardioides daeguensis</name>
    <dbReference type="NCBI Taxonomy" id="908359"/>
    <lineage>
        <taxon>Bacteria</taxon>
        <taxon>Bacillati</taxon>
        <taxon>Actinomycetota</taxon>
        <taxon>Actinomycetes</taxon>
        <taxon>Propionibacteriales</taxon>
        <taxon>Nocardioidaceae</taxon>
        <taxon>Nocardioides</taxon>
    </lineage>
</organism>
<evidence type="ECO:0000313" key="9">
    <source>
        <dbReference type="EMBL" id="GAA3525027.1"/>
    </source>
</evidence>
<reference evidence="10" key="1">
    <citation type="journal article" date="2019" name="Int. J. Syst. Evol. Microbiol.">
        <title>The Global Catalogue of Microorganisms (GCM) 10K type strain sequencing project: providing services to taxonomists for standard genome sequencing and annotation.</title>
        <authorList>
            <consortium name="The Broad Institute Genomics Platform"/>
            <consortium name="The Broad Institute Genome Sequencing Center for Infectious Disease"/>
            <person name="Wu L."/>
            <person name="Ma J."/>
        </authorList>
    </citation>
    <scope>NUCLEOTIDE SEQUENCE [LARGE SCALE GENOMIC DNA]</scope>
    <source>
        <strain evidence="10">JCM 17460</strain>
    </source>
</reference>
<evidence type="ECO:0000256" key="3">
    <source>
        <dbReference type="ARBA" id="ARBA00022496"/>
    </source>
</evidence>
<dbReference type="Pfam" id="PF13343">
    <property type="entry name" value="SBP_bac_6"/>
    <property type="match status" value="1"/>
</dbReference>
<evidence type="ECO:0000256" key="6">
    <source>
        <dbReference type="ARBA" id="ARBA00023004"/>
    </source>
</evidence>
<dbReference type="InterPro" id="IPR026045">
    <property type="entry name" value="Ferric-bd"/>
</dbReference>
<protein>
    <submittedName>
        <fullName evidence="9">Iron ABC transporter substrate-binding protein</fullName>
    </submittedName>
</protein>
<dbReference type="Proteomes" id="UP001500301">
    <property type="component" value="Unassembled WGS sequence"/>
</dbReference>
<keyword evidence="3" id="KW-0410">Iron transport</keyword>
<dbReference type="CDD" id="cd13543">
    <property type="entry name" value="PBP2_Fbp"/>
    <property type="match status" value="1"/>
</dbReference>
<evidence type="ECO:0000256" key="7">
    <source>
        <dbReference type="ARBA" id="ARBA00023065"/>
    </source>
</evidence>
<keyword evidence="5 8" id="KW-0732">Signal</keyword>
<feature type="chain" id="PRO_5046146669" evidence="8">
    <location>
        <begin position="24"/>
        <end position="338"/>
    </location>
</feature>
<dbReference type="PROSITE" id="PS51257">
    <property type="entry name" value="PROKAR_LIPOPROTEIN"/>
    <property type="match status" value="1"/>
</dbReference>
<evidence type="ECO:0000256" key="1">
    <source>
        <dbReference type="ARBA" id="ARBA00008520"/>
    </source>
</evidence>
<dbReference type="PANTHER" id="PTHR30006:SF15">
    <property type="entry name" value="IRON-UTILIZATION PERIPLASMIC PROTEIN"/>
    <property type="match status" value="1"/>
</dbReference>
<sequence>MNKQLLRTGLAIAGLSLVAPFLAACGGDDEPKLVIYNAQHEPLLKEIAPEFTKETGIEVELRNGKDLEMSNQIVAEGKASPADVFLTENSPAMSQVEAAGLFDELPSDILDVIPEQYRPRSGLWTGFVARSTVLVYNTDSIEESELPASLLDLAKPEWKGRISFSPTGADFQAIVAAVLELEGEEATKAWLEGIKANGKVYDGNNLVLEAVDSGEVEVGIVYHYYWERDRKENGDVSDHSAQHYFTGGDPGAFVSVSGAGILESSDMKAEARKFVKFLVDRKGQQILADSYALEYPLNPDVQLEGVTKQFSELQPPQVNVSDLDAEKVVDLLEEVGFL</sequence>
<keyword evidence="10" id="KW-1185">Reference proteome</keyword>